<keyword evidence="9" id="KW-0460">Magnesium</keyword>
<feature type="short sequence motif" description="Nudix box" evidence="10">
    <location>
        <begin position="85"/>
        <end position="107"/>
    </location>
</feature>
<dbReference type="RefSeq" id="WP_168884842.1">
    <property type="nucleotide sequence ID" value="NZ_JABAIL010000010.1"/>
</dbReference>
<evidence type="ECO:0000313" key="12">
    <source>
        <dbReference type="EMBL" id="NLR94128.1"/>
    </source>
</evidence>
<feature type="binding site" evidence="9">
    <location>
        <position position="104"/>
    </location>
    <ligand>
        <name>Mg(2+)</name>
        <dbReference type="ChEBI" id="CHEBI:18420"/>
        <label>2</label>
    </ligand>
</feature>
<comment type="caution">
    <text evidence="12">The sequence shown here is derived from an EMBL/GenBank/DDBJ whole genome shotgun (WGS) entry which is preliminary data.</text>
</comment>
<comment type="catalytic activity">
    <reaction evidence="1">
        <text>GDP-alpha-D-mannose + H2O = alpha-D-mannose 1-phosphate + GMP + 2 H(+)</text>
        <dbReference type="Rhea" id="RHEA:27978"/>
        <dbReference type="ChEBI" id="CHEBI:15377"/>
        <dbReference type="ChEBI" id="CHEBI:15378"/>
        <dbReference type="ChEBI" id="CHEBI:57527"/>
        <dbReference type="ChEBI" id="CHEBI:58115"/>
        <dbReference type="ChEBI" id="CHEBI:58409"/>
    </reaction>
</comment>
<feature type="binding site" evidence="9">
    <location>
        <position position="100"/>
    </location>
    <ligand>
        <name>Mg(2+)</name>
        <dbReference type="ChEBI" id="CHEBI:18420"/>
        <label>2</label>
    </ligand>
</feature>
<accession>A0A7X8XYH8</accession>
<evidence type="ECO:0000256" key="5">
    <source>
        <dbReference type="ARBA" id="ARBA00016377"/>
    </source>
</evidence>
<protein>
    <recommendedName>
        <fullName evidence="5">GDP-mannose pyrophosphatase</fullName>
    </recommendedName>
    <alternativeName>
        <fullName evidence="7">GDP-mannose hydrolase</fullName>
    </alternativeName>
    <alternativeName>
        <fullName evidence="8">GDPMK</fullName>
    </alternativeName>
</protein>
<dbReference type="GO" id="GO:0005829">
    <property type="term" value="C:cytosol"/>
    <property type="evidence" value="ECO:0007669"/>
    <property type="project" value="TreeGrafter"/>
</dbReference>
<evidence type="ECO:0000256" key="7">
    <source>
        <dbReference type="ARBA" id="ARBA00032162"/>
    </source>
</evidence>
<reference evidence="12 13" key="1">
    <citation type="submission" date="2020-04" db="EMBL/GenBank/DDBJ databases">
        <title>Flammeovirga sp. SR4, a novel species isolated from seawater.</title>
        <authorList>
            <person name="Wang X."/>
        </authorList>
    </citation>
    <scope>NUCLEOTIDE SEQUENCE [LARGE SCALE GENOMIC DNA]</scope>
    <source>
        <strain evidence="12 13">SR4</strain>
    </source>
</reference>
<dbReference type="PANTHER" id="PTHR11839">
    <property type="entry name" value="UDP/ADP-SUGAR PYROPHOSPHATASE"/>
    <property type="match status" value="1"/>
</dbReference>
<evidence type="ECO:0000256" key="3">
    <source>
        <dbReference type="ARBA" id="ARBA00007275"/>
    </source>
</evidence>
<evidence type="ECO:0000256" key="9">
    <source>
        <dbReference type="PIRSR" id="PIRSR604385-2"/>
    </source>
</evidence>
<evidence type="ECO:0000256" key="8">
    <source>
        <dbReference type="ARBA" id="ARBA00032272"/>
    </source>
</evidence>
<comment type="similarity">
    <text evidence="3">Belongs to the Nudix hydrolase family. NudK subfamily.</text>
</comment>
<dbReference type="InterPro" id="IPR000086">
    <property type="entry name" value="NUDIX_hydrolase_dom"/>
</dbReference>
<proteinExistence type="inferred from homology"/>
<dbReference type="Proteomes" id="UP000585050">
    <property type="component" value="Unassembled WGS sequence"/>
</dbReference>
<dbReference type="NCBIfam" id="TIGR00052">
    <property type="entry name" value="nudix-type nucleoside diphosphatase, YffH/AdpP family"/>
    <property type="match status" value="1"/>
</dbReference>
<keyword evidence="6 12" id="KW-0378">Hydrolase</keyword>
<keyword evidence="13" id="KW-1185">Reference proteome</keyword>
<dbReference type="EMBL" id="JABAIL010000010">
    <property type="protein sequence ID" value="NLR94128.1"/>
    <property type="molecule type" value="Genomic_DNA"/>
</dbReference>
<evidence type="ECO:0000256" key="1">
    <source>
        <dbReference type="ARBA" id="ARBA00000847"/>
    </source>
</evidence>
<feature type="domain" description="Nudix hydrolase" evidence="11">
    <location>
        <begin position="44"/>
        <end position="180"/>
    </location>
</feature>
<sequence length="192" mass="21739">MEININVIDRKRAYNGFLSVDKVTFQHTKFDGSTSEILTREVVERNDAIAIFLYHPEEDNYWFVEQIRIPTIRNGKGVLTECVAGLVDDGETAEQAAIREVEEEVGYSITTPKYISTFYSTPGGCSEKVVMFYSELKEKVAEGGGLLTEGEDIRIVKYSFSELKEMYSNKEIDDAKTLIGVQWLLLEATLNN</sequence>
<evidence type="ECO:0000313" key="13">
    <source>
        <dbReference type="Proteomes" id="UP000585050"/>
    </source>
</evidence>
<comment type="subunit">
    <text evidence="4">Homodimer.</text>
</comment>
<dbReference type="GO" id="GO:0046872">
    <property type="term" value="F:metal ion binding"/>
    <property type="evidence" value="ECO:0007669"/>
    <property type="project" value="UniProtKB-KW"/>
</dbReference>
<dbReference type="AlphaFoldDB" id="A0A7X8XYH8"/>
<evidence type="ECO:0000259" key="11">
    <source>
        <dbReference type="PROSITE" id="PS51462"/>
    </source>
</evidence>
<keyword evidence="9" id="KW-0479">Metal-binding</keyword>
<dbReference type="PROSITE" id="PS00893">
    <property type="entry name" value="NUDIX_BOX"/>
    <property type="match status" value="1"/>
</dbReference>
<dbReference type="GO" id="GO:0006753">
    <property type="term" value="P:nucleoside phosphate metabolic process"/>
    <property type="evidence" value="ECO:0007669"/>
    <property type="project" value="TreeGrafter"/>
</dbReference>
<evidence type="ECO:0000256" key="4">
    <source>
        <dbReference type="ARBA" id="ARBA00011738"/>
    </source>
</evidence>
<evidence type="ECO:0000256" key="2">
    <source>
        <dbReference type="ARBA" id="ARBA00001946"/>
    </source>
</evidence>
<dbReference type="SUPFAM" id="SSF55811">
    <property type="entry name" value="Nudix"/>
    <property type="match status" value="1"/>
</dbReference>
<feature type="binding site" evidence="9">
    <location>
        <position position="84"/>
    </location>
    <ligand>
        <name>Mg(2+)</name>
        <dbReference type="ChEBI" id="CHEBI:18420"/>
        <label>1</label>
    </ligand>
</feature>
<gene>
    <name evidence="12" type="ORF">HGP29_23195</name>
</gene>
<dbReference type="GO" id="GO:0019693">
    <property type="term" value="P:ribose phosphate metabolic process"/>
    <property type="evidence" value="ECO:0007669"/>
    <property type="project" value="TreeGrafter"/>
</dbReference>
<comment type="cofactor">
    <cofactor evidence="2 9">
        <name>Mg(2+)</name>
        <dbReference type="ChEBI" id="CHEBI:18420"/>
    </cofactor>
</comment>
<name>A0A7X8XYH8_9BACT</name>
<dbReference type="InterPro" id="IPR020084">
    <property type="entry name" value="NUDIX_hydrolase_CS"/>
</dbReference>
<dbReference type="InterPro" id="IPR015797">
    <property type="entry name" value="NUDIX_hydrolase-like_dom_sf"/>
</dbReference>
<evidence type="ECO:0000256" key="6">
    <source>
        <dbReference type="ARBA" id="ARBA00022801"/>
    </source>
</evidence>
<evidence type="ECO:0000256" key="10">
    <source>
        <dbReference type="PIRSR" id="PIRSR604385-3"/>
    </source>
</evidence>
<dbReference type="GO" id="GO:0019144">
    <property type="term" value="F:ADP-sugar diphosphatase activity"/>
    <property type="evidence" value="ECO:0007669"/>
    <property type="project" value="TreeGrafter"/>
</dbReference>
<dbReference type="PROSITE" id="PS51462">
    <property type="entry name" value="NUDIX"/>
    <property type="match status" value="1"/>
</dbReference>
<dbReference type="PANTHER" id="PTHR11839:SF18">
    <property type="entry name" value="NUDIX HYDROLASE DOMAIN-CONTAINING PROTEIN"/>
    <property type="match status" value="1"/>
</dbReference>
<feature type="binding site" evidence="9">
    <location>
        <position position="151"/>
    </location>
    <ligand>
        <name>Mg(2+)</name>
        <dbReference type="ChEBI" id="CHEBI:18420"/>
        <label>2</label>
    </ligand>
</feature>
<organism evidence="12 13">
    <name type="scientific">Flammeovirga agarivorans</name>
    <dbReference type="NCBI Taxonomy" id="2726742"/>
    <lineage>
        <taxon>Bacteria</taxon>
        <taxon>Pseudomonadati</taxon>
        <taxon>Bacteroidota</taxon>
        <taxon>Cytophagia</taxon>
        <taxon>Cytophagales</taxon>
        <taxon>Flammeovirgaceae</taxon>
        <taxon>Flammeovirga</taxon>
    </lineage>
</organism>
<dbReference type="Gene3D" id="3.90.79.10">
    <property type="entry name" value="Nucleoside Triphosphate Pyrophosphohydrolase"/>
    <property type="match status" value="1"/>
</dbReference>
<dbReference type="InterPro" id="IPR004385">
    <property type="entry name" value="NDP_pyrophosphatase"/>
</dbReference>
<dbReference type="Pfam" id="PF00293">
    <property type="entry name" value="NUDIX"/>
    <property type="match status" value="1"/>
</dbReference>